<sequence length="114" mass="13384">MLMTVTIIRISFIHFLLLINGQALFRFYVFYLSDEFVEFYCLSGVKLHLLSHGFVRVRPYLRGLVHSPPRIEWQPYFGVSTQVSVYGRQSKIHFRARGTCRSYSLIRIAINEGH</sequence>
<comment type="caution">
    <text evidence="3">The sequence shown here is derived from an EMBL/GenBank/DDBJ whole genome shotgun (WGS) entry which is preliminary data.</text>
</comment>
<keyword evidence="1" id="KW-1133">Transmembrane helix</keyword>
<evidence type="ECO:0000313" key="3">
    <source>
        <dbReference type="EMBL" id="RHN53103.1"/>
    </source>
</evidence>
<evidence type="ECO:0000313" key="2">
    <source>
        <dbReference type="EMBL" id="RHN53095.1"/>
    </source>
</evidence>
<proteinExistence type="predicted"/>
<keyword evidence="1" id="KW-0812">Transmembrane</keyword>
<keyword evidence="1" id="KW-0472">Membrane</keyword>
<accession>A0A396HKJ8</accession>
<feature type="transmembrane region" description="Helical" evidence="1">
    <location>
        <begin position="12"/>
        <end position="31"/>
    </location>
</feature>
<dbReference type="EMBL" id="PSQE01000006">
    <property type="protein sequence ID" value="RHN53103.1"/>
    <property type="molecule type" value="Genomic_DNA"/>
</dbReference>
<protein>
    <recommendedName>
        <fullName evidence="4">Transmembrane protein</fullName>
    </recommendedName>
</protein>
<dbReference type="EMBL" id="PSQE01000006">
    <property type="protein sequence ID" value="RHN53095.1"/>
    <property type="molecule type" value="Genomic_DNA"/>
</dbReference>
<evidence type="ECO:0000256" key="1">
    <source>
        <dbReference type="SAM" id="Phobius"/>
    </source>
</evidence>
<dbReference type="Gramene" id="rna37866">
    <property type="protein sequence ID" value="RHN53103.1"/>
    <property type="gene ID" value="gene37866"/>
</dbReference>
<dbReference type="Proteomes" id="UP000265566">
    <property type="component" value="Chromosome 6"/>
</dbReference>
<evidence type="ECO:0008006" key="4">
    <source>
        <dbReference type="Google" id="ProtNLM"/>
    </source>
</evidence>
<reference evidence="3" key="1">
    <citation type="journal article" date="2018" name="Nat. Plants">
        <title>Whole-genome landscape of Medicago truncatula symbiotic genes.</title>
        <authorList>
            <person name="Pecrix Y."/>
            <person name="Gamas P."/>
            <person name="Carrere S."/>
        </authorList>
    </citation>
    <scope>NUCLEOTIDE SEQUENCE</scope>
    <source>
        <tissue evidence="3">Leaves</tissue>
    </source>
</reference>
<name>A0A396HKJ8_MEDTR</name>
<dbReference type="Gramene" id="rna37857">
    <property type="protein sequence ID" value="RHN53095.1"/>
    <property type="gene ID" value="gene37857"/>
</dbReference>
<dbReference type="AlphaFoldDB" id="A0A396HKJ8"/>
<gene>
    <name evidence="2" type="ORF">MtrunA17_Chr6g0487731</name>
    <name evidence="3" type="ORF">MtrunA17_Chr6g0487821</name>
</gene>
<organism evidence="3">
    <name type="scientific">Medicago truncatula</name>
    <name type="common">Barrel medic</name>
    <name type="synonym">Medicago tribuloides</name>
    <dbReference type="NCBI Taxonomy" id="3880"/>
    <lineage>
        <taxon>Eukaryota</taxon>
        <taxon>Viridiplantae</taxon>
        <taxon>Streptophyta</taxon>
        <taxon>Embryophyta</taxon>
        <taxon>Tracheophyta</taxon>
        <taxon>Spermatophyta</taxon>
        <taxon>Magnoliopsida</taxon>
        <taxon>eudicotyledons</taxon>
        <taxon>Gunneridae</taxon>
        <taxon>Pentapetalae</taxon>
        <taxon>rosids</taxon>
        <taxon>fabids</taxon>
        <taxon>Fabales</taxon>
        <taxon>Fabaceae</taxon>
        <taxon>Papilionoideae</taxon>
        <taxon>50 kb inversion clade</taxon>
        <taxon>NPAAA clade</taxon>
        <taxon>Hologalegina</taxon>
        <taxon>IRL clade</taxon>
        <taxon>Trifolieae</taxon>
        <taxon>Medicago</taxon>
    </lineage>
</organism>